<keyword evidence="2" id="KW-0812">Transmembrane</keyword>
<dbReference type="GO" id="GO:0016020">
    <property type="term" value="C:membrane"/>
    <property type="evidence" value="ECO:0007669"/>
    <property type="project" value="UniProtKB-SubCell"/>
</dbReference>
<comment type="subcellular location">
    <subcellularLocation>
        <location evidence="1">Membrane</location>
    </subcellularLocation>
</comment>
<evidence type="ECO:0000256" key="1">
    <source>
        <dbReference type="ARBA" id="ARBA00004370"/>
    </source>
</evidence>
<keyword evidence="3" id="KW-1133">Transmembrane helix</keyword>
<protein>
    <recommendedName>
        <fullName evidence="5">Signal peptidase I</fullName>
        <ecNumber evidence="5">3.4.21.89</ecNumber>
    </recommendedName>
</protein>
<dbReference type="GO" id="GO:0006465">
    <property type="term" value="P:signal peptide processing"/>
    <property type="evidence" value="ECO:0007669"/>
    <property type="project" value="UniProtKB-UniRule"/>
</dbReference>
<evidence type="ECO:0000256" key="4">
    <source>
        <dbReference type="ARBA" id="ARBA00023136"/>
    </source>
</evidence>
<dbReference type="EC" id="3.4.21.89" evidence="5"/>
<dbReference type="RefSeq" id="WP_012375060.1">
    <property type="nucleotide sequence ID" value="NC_010571.1"/>
</dbReference>
<evidence type="ECO:0000256" key="2">
    <source>
        <dbReference type="ARBA" id="ARBA00022692"/>
    </source>
</evidence>
<evidence type="ECO:0000313" key="8">
    <source>
        <dbReference type="Proteomes" id="UP000007013"/>
    </source>
</evidence>
<dbReference type="CDD" id="cd06530">
    <property type="entry name" value="S26_SPase_I"/>
    <property type="match status" value="1"/>
</dbReference>
<dbReference type="InterPro" id="IPR036286">
    <property type="entry name" value="LexA/Signal_pep-like_sf"/>
</dbReference>
<dbReference type="InterPro" id="IPR001733">
    <property type="entry name" value="Peptidase_S26B"/>
</dbReference>
<sequence length="181" mass="19631">MLLALAAGSASLHAAAAAAAAEEELPVATPVEIGRETRLTRVEAPRSKLSPRAALAAARAVAAQVPGAKVSTVMPSGSMRPMFNERAFLVAEPVRYDDLDVGDIVTFWHPKRQRVIVHRILEKRSAGYWTKGDFNDRPDDMYVKPEHQVMRVFAIIYAREDGNSTTRTAGAAASSTHLAPR</sequence>
<accession>B1ZPS0</accession>
<dbReference type="HOGENOM" id="CLU_1487621_0_0_0"/>
<proteinExistence type="predicted"/>
<dbReference type="PANTHER" id="PTHR10806:SF6">
    <property type="entry name" value="SIGNAL PEPTIDASE COMPLEX CATALYTIC SUBUNIT SEC11"/>
    <property type="match status" value="1"/>
</dbReference>
<dbReference type="KEGG" id="ote:Oter_2240"/>
<evidence type="ECO:0000256" key="5">
    <source>
        <dbReference type="NCBIfam" id="TIGR02228"/>
    </source>
</evidence>
<dbReference type="Proteomes" id="UP000007013">
    <property type="component" value="Chromosome"/>
</dbReference>
<keyword evidence="8" id="KW-1185">Reference proteome</keyword>
<dbReference type="PANTHER" id="PTHR10806">
    <property type="entry name" value="SIGNAL PEPTIDASE COMPLEX CATALYTIC SUBUNIT SEC11"/>
    <property type="match status" value="1"/>
</dbReference>
<dbReference type="EMBL" id="CP001032">
    <property type="protein sequence ID" value="ACB75523.1"/>
    <property type="molecule type" value="Genomic_DNA"/>
</dbReference>
<dbReference type="GO" id="GO:0009003">
    <property type="term" value="F:signal peptidase activity"/>
    <property type="evidence" value="ECO:0007669"/>
    <property type="project" value="UniProtKB-EC"/>
</dbReference>
<feature type="chain" id="PRO_5002772572" description="Signal peptidase I" evidence="6">
    <location>
        <begin position="21"/>
        <end position="181"/>
    </location>
</feature>
<dbReference type="SUPFAM" id="SSF51306">
    <property type="entry name" value="LexA/Signal peptidase"/>
    <property type="match status" value="1"/>
</dbReference>
<reference evidence="7 8" key="1">
    <citation type="journal article" date="2011" name="J. Bacteriol.">
        <title>Genome sequence of the verrucomicrobium Opitutus terrae PB90-1, an abundant inhabitant of rice paddy soil ecosystems.</title>
        <authorList>
            <person name="van Passel M.W."/>
            <person name="Kant R."/>
            <person name="Palva A."/>
            <person name="Copeland A."/>
            <person name="Lucas S."/>
            <person name="Lapidus A."/>
            <person name="Glavina del Rio T."/>
            <person name="Pitluck S."/>
            <person name="Goltsman E."/>
            <person name="Clum A."/>
            <person name="Sun H."/>
            <person name="Schmutz J."/>
            <person name="Larimer F.W."/>
            <person name="Land M.L."/>
            <person name="Hauser L."/>
            <person name="Kyrpides N."/>
            <person name="Mikhailova N."/>
            <person name="Richardson P.P."/>
            <person name="Janssen P.H."/>
            <person name="de Vos W.M."/>
            <person name="Smidt H."/>
        </authorList>
    </citation>
    <scope>NUCLEOTIDE SEQUENCE [LARGE SCALE GENOMIC DNA]</scope>
    <source>
        <strain evidence="8">DSM 11246 / JCM 15787 / PB90-1</strain>
    </source>
</reference>
<name>B1ZPS0_OPITP</name>
<gene>
    <name evidence="7" type="ordered locus">Oter_2240</name>
</gene>
<evidence type="ECO:0000256" key="6">
    <source>
        <dbReference type="SAM" id="SignalP"/>
    </source>
</evidence>
<evidence type="ECO:0000256" key="3">
    <source>
        <dbReference type="ARBA" id="ARBA00022989"/>
    </source>
</evidence>
<keyword evidence="4" id="KW-0472">Membrane</keyword>
<feature type="signal peptide" evidence="6">
    <location>
        <begin position="1"/>
        <end position="20"/>
    </location>
</feature>
<evidence type="ECO:0000313" key="7">
    <source>
        <dbReference type="EMBL" id="ACB75523.1"/>
    </source>
</evidence>
<dbReference type="eggNOG" id="COG0681">
    <property type="taxonomic scope" value="Bacteria"/>
</dbReference>
<dbReference type="AlphaFoldDB" id="B1ZPS0"/>
<dbReference type="GO" id="GO:0004252">
    <property type="term" value="F:serine-type endopeptidase activity"/>
    <property type="evidence" value="ECO:0007669"/>
    <property type="project" value="UniProtKB-UniRule"/>
</dbReference>
<dbReference type="NCBIfam" id="TIGR02228">
    <property type="entry name" value="sigpep_I_arch"/>
    <property type="match status" value="1"/>
</dbReference>
<organism evidence="7 8">
    <name type="scientific">Opitutus terrae (strain DSM 11246 / JCM 15787 / PB90-1)</name>
    <dbReference type="NCBI Taxonomy" id="452637"/>
    <lineage>
        <taxon>Bacteria</taxon>
        <taxon>Pseudomonadati</taxon>
        <taxon>Verrucomicrobiota</taxon>
        <taxon>Opitutia</taxon>
        <taxon>Opitutales</taxon>
        <taxon>Opitutaceae</taxon>
        <taxon>Opitutus</taxon>
    </lineage>
</organism>
<dbReference type="OrthoDB" id="195770at2"/>
<keyword evidence="6" id="KW-0732">Signal</keyword>
<dbReference type="InterPro" id="IPR019533">
    <property type="entry name" value="Peptidase_S26"/>
</dbReference>